<evidence type="ECO:0000256" key="1">
    <source>
        <dbReference type="ARBA" id="ARBA00023295"/>
    </source>
</evidence>
<evidence type="ECO:0000313" key="3">
    <source>
        <dbReference type="EMBL" id="MBC5771927.1"/>
    </source>
</evidence>
<keyword evidence="1" id="KW-0326">Glycosidase</keyword>
<evidence type="ECO:0000259" key="2">
    <source>
        <dbReference type="PROSITE" id="PS50022"/>
    </source>
</evidence>
<gene>
    <name evidence="3" type="ORF">H8Z83_16670</name>
</gene>
<comment type="caution">
    <text evidence="3">The sequence shown here is derived from an EMBL/GenBank/DDBJ whole genome shotgun (WGS) entry which is preliminary data.</text>
</comment>
<keyword evidence="4" id="KW-1185">Reference proteome</keyword>
<keyword evidence="1" id="KW-0378">Hydrolase</keyword>
<name>A0A923MJK9_9FIRM</name>
<accession>A0A923MJK9</accession>
<dbReference type="Proteomes" id="UP000620327">
    <property type="component" value="Unassembled WGS sequence"/>
</dbReference>
<proteinExistence type="predicted"/>
<dbReference type="GO" id="GO:0016798">
    <property type="term" value="F:hydrolase activity, acting on glycosyl bonds"/>
    <property type="evidence" value="ECO:0007669"/>
    <property type="project" value="UniProtKB-KW"/>
</dbReference>
<dbReference type="AlphaFoldDB" id="A0A923MJK9"/>
<dbReference type="RefSeq" id="WP_187016096.1">
    <property type="nucleotide sequence ID" value="NZ_JACOQI010000025.1"/>
</dbReference>
<dbReference type="InterPro" id="IPR000421">
    <property type="entry name" value="FA58C"/>
</dbReference>
<sequence length="64" mass="7678">MDNNWIVENLTNAFGVWTSKMTEMWSLLTESPQTFKGGTIWQTTEQLTNLRFAPPKYFTRYWRL</sequence>
<protein>
    <recommendedName>
        <fullName evidence="2">F5/8 type C domain-containing protein</fullName>
    </recommendedName>
</protein>
<reference evidence="3" key="1">
    <citation type="submission" date="2020-08" db="EMBL/GenBank/DDBJ databases">
        <title>Genome public.</title>
        <authorList>
            <person name="Liu C."/>
            <person name="Sun Q."/>
        </authorList>
    </citation>
    <scope>NUCLEOTIDE SEQUENCE</scope>
    <source>
        <strain evidence="3">BX15</strain>
    </source>
</reference>
<evidence type="ECO:0000313" key="4">
    <source>
        <dbReference type="Proteomes" id="UP000620327"/>
    </source>
</evidence>
<dbReference type="EMBL" id="JACOQI010000025">
    <property type="protein sequence ID" value="MBC5771927.1"/>
    <property type="molecule type" value="Genomic_DNA"/>
</dbReference>
<dbReference type="PROSITE" id="PS50022">
    <property type="entry name" value="FA58C_3"/>
    <property type="match status" value="1"/>
</dbReference>
<feature type="domain" description="F5/8 type C" evidence="2">
    <location>
        <begin position="1"/>
        <end position="64"/>
    </location>
</feature>
<organism evidence="3 4">
    <name type="scientific">Dysosmobacter segnis</name>
    <dbReference type="NCBI Taxonomy" id="2763042"/>
    <lineage>
        <taxon>Bacteria</taxon>
        <taxon>Bacillati</taxon>
        <taxon>Bacillota</taxon>
        <taxon>Clostridia</taxon>
        <taxon>Eubacteriales</taxon>
        <taxon>Oscillospiraceae</taxon>
        <taxon>Dysosmobacter</taxon>
    </lineage>
</organism>